<name>A0A6J5BAE5_9BURK</name>
<protein>
    <submittedName>
        <fullName evidence="1">Uncharacterized protein</fullName>
    </submittedName>
</protein>
<reference evidence="1 2" key="1">
    <citation type="submission" date="2020-04" db="EMBL/GenBank/DDBJ databases">
        <authorList>
            <person name="De Canck E."/>
        </authorList>
    </citation>
    <scope>NUCLEOTIDE SEQUENCE [LARGE SCALE GENOMIC DNA]</scope>
    <source>
        <strain evidence="1 2">LMG 22037</strain>
    </source>
</reference>
<sequence>MLPASHCVLAGRVGPNTACSRLARGGYRLRLGAEAKDKAARGGGRTGVALAEERSG</sequence>
<accession>A0A6J5BAE5</accession>
<evidence type="ECO:0000313" key="1">
    <source>
        <dbReference type="EMBL" id="CAB3696499.1"/>
    </source>
</evidence>
<dbReference type="AlphaFoldDB" id="A0A6J5BAE5"/>
<proteinExistence type="predicted"/>
<dbReference type="EMBL" id="CADIKB010000014">
    <property type="protein sequence ID" value="CAB3696499.1"/>
    <property type="molecule type" value="Genomic_DNA"/>
</dbReference>
<gene>
    <name evidence="1" type="ORF">LMG22037_03262</name>
</gene>
<dbReference type="Proteomes" id="UP000494249">
    <property type="component" value="Unassembled WGS sequence"/>
</dbReference>
<organism evidence="1 2">
    <name type="scientific">Paraburkholderia phenoliruptrix</name>
    <dbReference type="NCBI Taxonomy" id="252970"/>
    <lineage>
        <taxon>Bacteria</taxon>
        <taxon>Pseudomonadati</taxon>
        <taxon>Pseudomonadota</taxon>
        <taxon>Betaproteobacteria</taxon>
        <taxon>Burkholderiales</taxon>
        <taxon>Burkholderiaceae</taxon>
        <taxon>Paraburkholderia</taxon>
    </lineage>
</organism>
<evidence type="ECO:0000313" key="2">
    <source>
        <dbReference type="Proteomes" id="UP000494249"/>
    </source>
</evidence>